<dbReference type="PANTHER" id="PTHR37535:SF3">
    <property type="entry name" value="FLUG DOMAIN-CONTAINING PROTEIN"/>
    <property type="match status" value="1"/>
</dbReference>
<reference evidence="2 3" key="1">
    <citation type="journal article" date="2016" name="Mol. Biol. Evol.">
        <title>Comparative Genomics of Early-Diverging Mushroom-Forming Fungi Provides Insights into the Origins of Lignocellulose Decay Capabilities.</title>
        <authorList>
            <person name="Nagy L.G."/>
            <person name="Riley R."/>
            <person name="Tritt A."/>
            <person name="Adam C."/>
            <person name="Daum C."/>
            <person name="Floudas D."/>
            <person name="Sun H."/>
            <person name="Yadav J.S."/>
            <person name="Pangilinan J."/>
            <person name="Larsson K.H."/>
            <person name="Matsuura K."/>
            <person name="Barry K."/>
            <person name="Labutti K."/>
            <person name="Kuo R."/>
            <person name="Ohm R.A."/>
            <person name="Bhattacharya S.S."/>
            <person name="Shirouzu T."/>
            <person name="Yoshinaga Y."/>
            <person name="Martin F.M."/>
            <person name="Grigoriev I.V."/>
            <person name="Hibbett D.S."/>
        </authorList>
    </citation>
    <scope>NUCLEOTIDE SEQUENCE [LARGE SCALE GENOMIC DNA]</scope>
    <source>
        <strain evidence="2 3">CBS 109695</strain>
    </source>
</reference>
<protein>
    <submittedName>
        <fullName evidence="2">Uncharacterized protein</fullName>
    </submittedName>
</protein>
<feature type="region of interest" description="Disordered" evidence="1">
    <location>
        <begin position="1062"/>
        <end position="1102"/>
    </location>
</feature>
<dbReference type="EMBL" id="KV417696">
    <property type="protein sequence ID" value="KZP09623.1"/>
    <property type="molecule type" value="Genomic_DNA"/>
</dbReference>
<evidence type="ECO:0000313" key="2">
    <source>
        <dbReference type="EMBL" id="KZP09623.1"/>
    </source>
</evidence>
<evidence type="ECO:0000256" key="1">
    <source>
        <dbReference type="SAM" id="MobiDB-lite"/>
    </source>
</evidence>
<feature type="compositionally biased region" description="Low complexity" evidence="1">
    <location>
        <begin position="583"/>
        <end position="593"/>
    </location>
</feature>
<feature type="compositionally biased region" description="Basic residues" evidence="1">
    <location>
        <begin position="1093"/>
        <end position="1102"/>
    </location>
</feature>
<keyword evidence="3" id="KW-1185">Reference proteome</keyword>
<evidence type="ECO:0000313" key="3">
    <source>
        <dbReference type="Proteomes" id="UP000076532"/>
    </source>
</evidence>
<feature type="region of interest" description="Disordered" evidence="1">
    <location>
        <begin position="583"/>
        <end position="602"/>
    </location>
</feature>
<organism evidence="2 3">
    <name type="scientific">Athelia psychrophila</name>
    <dbReference type="NCBI Taxonomy" id="1759441"/>
    <lineage>
        <taxon>Eukaryota</taxon>
        <taxon>Fungi</taxon>
        <taxon>Dikarya</taxon>
        <taxon>Basidiomycota</taxon>
        <taxon>Agaricomycotina</taxon>
        <taxon>Agaricomycetes</taxon>
        <taxon>Agaricomycetidae</taxon>
        <taxon>Atheliales</taxon>
        <taxon>Atheliaceae</taxon>
        <taxon>Athelia</taxon>
    </lineage>
</organism>
<dbReference type="Proteomes" id="UP000076532">
    <property type="component" value="Unassembled WGS sequence"/>
</dbReference>
<proteinExistence type="predicted"/>
<sequence length="1102" mass="122063">MRPPLAKKDRQAKAVREAKGITAENTLSYATTATMLSRMLSPATLAGHDEEMKRLEEYFDEMETTAQATGMSYYGTLPNGVRSFADIIRRGALPLHFAPLQGFMKQCIKGMTGRSGEGGDQVSMLSAHQTFRCVAAALHRLTGNLIEPRDRESVVAHINGPLQIECNIFVGRNEMSVPDRKVLHAIAQMALHPDWSPTYNRARIQLLLVLALHVASGARVGSIIRSGSKGYHTPEYENRVLCYGHVEFTIETPPAGQVHNKLNVKFSLVHTKNAEGRGRSAVLTERFPGYFNGPVLLLHLALQDGAFQENLTIEQILSPSSLEGMPTKHLAATACLASGHDRHTIQYAMHHKMGGDMIKHYMSSTSDLDIAYEILGGTNQSETISKLLSMMIRQDTDSPICLTRAQRQEILDKPDVVQHTMDQIKCRNDIIERWGQINNAPPEKQVEYKSLYKEQQNAYRRWYKYHQIPELKGSLPTAIPTADSLDIDMSMQVDNMPAGEDVGYDCAAVCDFLAETNYQSPSVLLQVNGDDDNEDTLFNLQSRVAALLEDSANPRAQESSSFDFKDIILSEPLDMYLPDEGSPSAWASPSGSAMTLPDECSPGPLSAPSPLQMSVPLSFNPTGLYKIDSSPELSILSVEPLNLPNLVGYQPIHKSISSQSGCSCSVSVASSDETNVSTSAGTRAASRANPLDLVSRLLCAETIDAQATLEALALLPAQTQHHTGWWPGTYILANGRCPTCGKKAHELSLKVSIDMVKMRQHTFTCAPTAQRQSFWDECGDMLKDAQATPCPLCLKYGTKNVKGRHVSGHAGPGMWSKHIAEKHGNKTSCSCGSTFTPTLSSRSMHLLMEHDIFVTKSLYSQKTLQPEHLPLAPFSFVDYAFHPDPREWESHCRDAIYPQFSKTTASPARWSEGREHPDSDMRYRAIMTHTNGHVAAAYGYCMICMHDENLTYTKRCVQYLERPLENHFIHHFVGWYNEPACTYSCPNSVCKTHPQEFATLALHEYFLHMVNIHNFARDKDGQSQDVSSCTDSGGLLNCLRAYASKNAVIHLKAALGVPEAVAAAAKKRDRDRAKTKEKAKTREKATPKEKPKPRAKKGKKEE</sequence>
<accession>A0A165YJH0</accession>
<name>A0A165YJH0_9AGAM</name>
<gene>
    <name evidence="2" type="ORF">FIBSPDRAFT_900377</name>
</gene>
<feature type="compositionally biased region" description="Basic and acidic residues" evidence="1">
    <location>
        <begin position="1066"/>
        <end position="1092"/>
    </location>
</feature>
<dbReference type="AlphaFoldDB" id="A0A165YJH0"/>
<dbReference type="PANTHER" id="PTHR37535">
    <property type="entry name" value="FLUG DOMAIN PROTEIN"/>
    <property type="match status" value="1"/>
</dbReference>